<evidence type="ECO:0000313" key="9">
    <source>
        <dbReference type="EMBL" id="PQP11146.1"/>
    </source>
</evidence>
<dbReference type="EMBL" id="PUIO01000120">
    <property type="protein sequence ID" value="PQP11146.1"/>
    <property type="molecule type" value="Genomic_DNA"/>
</dbReference>
<feature type="transmembrane region" description="Helical" evidence="7">
    <location>
        <begin position="213"/>
        <end position="236"/>
    </location>
</feature>
<evidence type="ECO:0000256" key="7">
    <source>
        <dbReference type="SAM" id="Phobius"/>
    </source>
</evidence>
<dbReference type="GO" id="GO:0005886">
    <property type="term" value="C:plasma membrane"/>
    <property type="evidence" value="ECO:0007669"/>
    <property type="project" value="UniProtKB-SubCell"/>
</dbReference>
<keyword evidence="4 7" id="KW-0812">Transmembrane</keyword>
<feature type="transmembrane region" description="Helical" evidence="7">
    <location>
        <begin position="471"/>
        <end position="490"/>
    </location>
</feature>
<evidence type="ECO:0000256" key="5">
    <source>
        <dbReference type="ARBA" id="ARBA00022989"/>
    </source>
</evidence>
<evidence type="ECO:0000259" key="8">
    <source>
        <dbReference type="PROSITE" id="PS50850"/>
    </source>
</evidence>
<keyword evidence="6 7" id="KW-0472">Membrane</keyword>
<dbReference type="InterPro" id="IPR011701">
    <property type="entry name" value="MFS"/>
</dbReference>
<feature type="transmembrane region" description="Helical" evidence="7">
    <location>
        <begin position="95"/>
        <end position="112"/>
    </location>
</feature>
<accession>A0A2S8I8N3</accession>
<evidence type="ECO:0000313" key="10">
    <source>
        <dbReference type="Proteomes" id="UP000239290"/>
    </source>
</evidence>
<organism evidence="9 10">
    <name type="scientific">Rhodococcus opacus</name>
    <name type="common">Nocardia opaca</name>
    <dbReference type="NCBI Taxonomy" id="37919"/>
    <lineage>
        <taxon>Bacteria</taxon>
        <taxon>Bacillati</taxon>
        <taxon>Actinomycetota</taxon>
        <taxon>Actinomycetes</taxon>
        <taxon>Mycobacteriales</taxon>
        <taxon>Nocardiaceae</taxon>
        <taxon>Rhodococcus</taxon>
    </lineage>
</organism>
<name>A0A2S8I8N3_RHOOP</name>
<dbReference type="Gene3D" id="1.20.1720.10">
    <property type="entry name" value="Multidrug resistance protein D"/>
    <property type="match status" value="1"/>
</dbReference>
<comment type="caution">
    <text evidence="9">The sequence shown here is derived from an EMBL/GenBank/DDBJ whole genome shotgun (WGS) entry which is preliminary data.</text>
</comment>
<feature type="domain" description="Major facilitator superfamily (MFS) profile" evidence="8">
    <location>
        <begin position="1"/>
        <end position="495"/>
    </location>
</feature>
<feature type="transmembrane region" description="Helical" evidence="7">
    <location>
        <begin position="257"/>
        <end position="280"/>
    </location>
</feature>
<keyword evidence="3" id="KW-1003">Cell membrane</keyword>
<sequence length="503" mass="51650">MVAIALGVLIVSLDGTITAVANPILALDLGASLSGLQWITNIYLLAMAATLVLSGKLGDRFGRRTVFLTGIMGFGIASAGIAVSQSVGMVITSRLGQGLFGALIVTNALALLRTLFRAESLPKALALFASLIGASSAAGPLIGGLLIEHTSWRWAFLINVPIAVVSLAVGLRVLPARDSTGANSAPFDLAGTALLAAALLPITYGLIQAPEIGWTNWLVIGLLLTGIFSGVAFVFAERRAVDPLIPMRLFADRSISLGVLLTVISFFSLVGSLFFVLLFLQQINGDSPMAAGLHILPMSIANVVASSSCGWVIKKYGPRPPLFVGMLFSAIGFALFTGVEPRTGYLTLAIPFTVLGLGVGLVMTSSVQAILGNADVTDAGPAAGVHQTSLQIGGILGTAVLGAVMASAVGAKFGPAMGDNGIPSTISEELSGEAVRSVAQGATPLPTHVTPEILAALHNATETTFMHGMHTTMWVGAIISLLGAAISVGVRRGRVVEGSTTVH</sequence>
<feature type="transmembrane region" description="Helical" evidence="7">
    <location>
        <begin position="35"/>
        <end position="53"/>
    </location>
</feature>
<comment type="subcellular location">
    <subcellularLocation>
        <location evidence="1">Cell membrane</location>
        <topology evidence="1">Multi-pass membrane protein</topology>
    </subcellularLocation>
</comment>
<feature type="transmembrane region" description="Helical" evidence="7">
    <location>
        <begin position="65"/>
        <end position="83"/>
    </location>
</feature>
<protein>
    <submittedName>
        <fullName evidence="9">MFS transporter</fullName>
    </submittedName>
</protein>
<dbReference type="PANTHER" id="PTHR42718:SF42">
    <property type="entry name" value="EXPORT PROTEIN"/>
    <property type="match status" value="1"/>
</dbReference>
<feature type="transmembrane region" description="Helical" evidence="7">
    <location>
        <begin position="124"/>
        <end position="147"/>
    </location>
</feature>
<feature type="transmembrane region" description="Helical" evidence="7">
    <location>
        <begin position="392"/>
        <end position="411"/>
    </location>
</feature>
<dbReference type="PANTHER" id="PTHR42718">
    <property type="entry name" value="MAJOR FACILITATOR SUPERFAMILY MULTIDRUG TRANSPORTER MFSC"/>
    <property type="match status" value="1"/>
</dbReference>
<dbReference type="SUPFAM" id="SSF103473">
    <property type="entry name" value="MFS general substrate transporter"/>
    <property type="match status" value="1"/>
</dbReference>
<evidence type="ECO:0000256" key="2">
    <source>
        <dbReference type="ARBA" id="ARBA00022448"/>
    </source>
</evidence>
<evidence type="ECO:0000256" key="1">
    <source>
        <dbReference type="ARBA" id="ARBA00004651"/>
    </source>
</evidence>
<dbReference type="Proteomes" id="UP000239290">
    <property type="component" value="Unassembled WGS sequence"/>
</dbReference>
<dbReference type="RefSeq" id="WP_105423988.1">
    <property type="nucleotide sequence ID" value="NZ_PUIO01000120.1"/>
</dbReference>
<feature type="transmembrane region" description="Helical" evidence="7">
    <location>
        <begin position="153"/>
        <end position="174"/>
    </location>
</feature>
<gene>
    <name evidence="9" type="ORF">C5613_43540</name>
</gene>
<evidence type="ECO:0000256" key="6">
    <source>
        <dbReference type="ARBA" id="ARBA00023136"/>
    </source>
</evidence>
<dbReference type="NCBIfam" id="TIGR00711">
    <property type="entry name" value="efflux_EmrB"/>
    <property type="match status" value="1"/>
</dbReference>
<dbReference type="InterPro" id="IPR036259">
    <property type="entry name" value="MFS_trans_sf"/>
</dbReference>
<proteinExistence type="predicted"/>
<dbReference type="AlphaFoldDB" id="A0A2S8I8N3"/>
<feature type="transmembrane region" description="Helical" evidence="7">
    <location>
        <begin position="345"/>
        <end position="371"/>
    </location>
</feature>
<evidence type="ECO:0000256" key="4">
    <source>
        <dbReference type="ARBA" id="ARBA00022692"/>
    </source>
</evidence>
<dbReference type="GO" id="GO:0022857">
    <property type="term" value="F:transmembrane transporter activity"/>
    <property type="evidence" value="ECO:0007669"/>
    <property type="project" value="InterPro"/>
</dbReference>
<dbReference type="InterPro" id="IPR020846">
    <property type="entry name" value="MFS_dom"/>
</dbReference>
<keyword evidence="5 7" id="KW-1133">Transmembrane helix</keyword>
<dbReference type="CDD" id="cd17321">
    <property type="entry name" value="MFS_MMR_MDR_like"/>
    <property type="match status" value="1"/>
</dbReference>
<keyword evidence="2" id="KW-0813">Transport</keyword>
<dbReference type="InterPro" id="IPR004638">
    <property type="entry name" value="EmrB-like"/>
</dbReference>
<feature type="transmembrane region" description="Helical" evidence="7">
    <location>
        <begin position="292"/>
        <end position="313"/>
    </location>
</feature>
<dbReference type="PROSITE" id="PS50850">
    <property type="entry name" value="MFS"/>
    <property type="match status" value="1"/>
</dbReference>
<evidence type="ECO:0000256" key="3">
    <source>
        <dbReference type="ARBA" id="ARBA00022475"/>
    </source>
</evidence>
<dbReference type="Pfam" id="PF07690">
    <property type="entry name" value="MFS_1"/>
    <property type="match status" value="1"/>
</dbReference>
<reference evidence="10" key="1">
    <citation type="submission" date="2018-02" db="EMBL/GenBank/DDBJ databases">
        <title>Draft genome sequencing of Rhodococcus opacus KU647198.</title>
        <authorList>
            <person name="Zheng B.-X."/>
        </authorList>
    </citation>
    <scope>NUCLEOTIDE SEQUENCE [LARGE SCALE GENOMIC DNA]</scope>
    <source>
        <strain evidence="10">04-OD7</strain>
    </source>
</reference>
<dbReference type="Gene3D" id="1.20.1250.20">
    <property type="entry name" value="MFS general substrate transporter like domains"/>
    <property type="match status" value="1"/>
</dbReference>
<feature type="transmembrane region" description="Helical" evidence="7">
    <location>
        <begin position="320"/>
        <end position="339"/>
    </location>
</feature>
<feature type="transmembrane region" description="Helical" evidence="7">
    <location>
        <begin position="186"/>
        <end position="207"/>
    </location>
</feature>